<name>A0A0X3NTM4_SCHSO</name>
<dbReference type="EMBL" id="GEEE01020300">
    <property type="protein sequence ID" value="JAP42925.1"/>
    <property type="molecule type" value="Transcribed_RNA"/>
</dbReference>
<organism evidence="2">
    <name type="scientific">Schistocephalus solidus</name>
    <name type="common">Tapeworm</name>
    <dbReference type="NCBI Taxonomy" id="70667"/>
    <lineage>
        <taxon>Eukaryota</taxon>
        <taxon>Metazoa</taxon>
        <taxon>Spiralia</taxon>
        <taxon>Lophotrochozoa</taxon>
        <taxon>Platyhelminthes</taxon>
        <taxon>Cestoda</taxon>
        <taxon>Eucestoda</taxon>
        <taxon>Diphyllobothriidea</taxon>
        <taxon>Diphyllobothriidae</taxon>
        <taxon>Schistocephalus</taxon>
    </lineage>
</organism>
<gene>
    <name evidence="2" type="ORF">TR104297</name>
</gene>
<feature type="chain" id="PRO_5007050727" evidence="1">
    <location>
        <begin position="18"/>
        <end position="160"/>
    </location>
</feature>
<evidence type="ECO:0000313" key="2">
    <source>
        <dbReference type="EMBL" id="JAP42925.1"/>
    </source>
</evidence>
<feature type="signal peptide" evidence="1">
    <location>
        <begin position="1"/>
        <end position="17"/>
    </location>
</feature>
<proteinExistence type="predicted"/>
<dbReference type="AlphaFoldDB" id="A0A0X3NTM4"/>
<protein>
    <submittedName>
        <fullName evidence="2">Uncharacterized protein</fullName>
    </submittedName>
</protein>
<accession>A0A0X3NTM4</accession>
<keyword evidence="1" id="KW-0732">Signal</keyword>
<evidence type="ECO:0000256" key="1">
    <source>
        <dbReference type="SAM" id="SignalP"/>
    </source>
</evidence>
<sequence>MLLLSILLACMLVVVQAKETSNTLNANKAKMLFTETENYLQQKKKIENGLYVFMANGVQGVGEILASFLGDDEPELKRINDATFLAKVKVWDTVIDSWVKVVMTESRLLFEALYQLFGTTWIDELDGMAKKLAMKRALHSNVNLKRKLNFPGSNPLPPFA</sequence>
<reference evidence="2" key="1">
    <citation type="submission" date="2016-01" db="EMBL/GenBank/DDBJ databases">
        <title>Reference transcriptome for the parasite Schistocephalus solidus: insights into the molecular evolution of parasitism.</title>
        <authorList>
            <person name="Hebert F.O."/>
            <person name="Grambauer S."/>
            <person name="Barber I."/>
            <person name="Landry C.R."/>
            <person name="Aubin-Horth N."/>
        </authorList>
    </citation>
    <scope>NUCLEOTIDE SEQUENCE</scope>
</reference>